<keyword evidence="12" id="KW-1185">Reference proteome</keyword>
<name>A0AAU9ELV1_9BACT</name>
<dbReference type="PANTHER" id="PTHR35011">
    <property type="entry name" value="2,3-DIKETO-L-GULONATE TRAP TRANSPORTER SMALL PERMEASE PROTEIN YIAM"/>
    <property type="match status" value="1"/>
</dbReference>
<keyword evidence="4" id="KW-0997">Cell inner membrane</keyword>
<dbReference type="Proteomes" id="UP001366166">
    <property type="component" value="Chromosome"/>
</dbReference>
<sequence>MQAYENVKAFIQKVTRILTYVGMFLLIPMMLLTAAEVVGRGIWSRPIPGTLELSSYMLSIFILLGLAYTQQVRGHVRVTMFTDRLPEKVALSMDVFTTLLSIFIIAMLCWQGYKVAMEEVSVSDMLRVPQYPFRMLVAVGAFFLCLELLCDLVDTVRRLAGK</sequence>
<evidence type="ECO:0000313" key="11">
    <source>
        <dbReference type="EMBL" id="BEQ14921.1"/>
    </source>
</evidence>
<comment type="subcellular location">
    <subcellularLocation>
        <location evidence="1">Cell inner membrane</location>
        <topology evidence="1">Multi-pass membrane protein</topology>
    </subcellularLocation>
</comment>
<dbReference type="AlphaFoldDB" id="A0AAU9ELV1"/>
<keyword evidence="7 9" id="KW-0472">Membrane</keyword>
<evidence type="ECO:0000256" key="4">
    <source>
        <dbReference type="ARBA" id="ARBA00022519"/>
    </source>
</evidence>
<comment type="similarity">
    <text evidence="8">Belongs to the TRAP transporter small permease family.</text>
</comment>
<dbReference type="KEGG" id="dmp:FAK_19870"/>
<keyword evidence="6 9" id="KW-1133">Transmembrane helix</keyword>
<keyword evidence="5 9" id="KW-0812">Transmembrane</keyword>
<evidence type="ECO:0000256" key="1">
    <source>
        <dbReference type="ARBA" id="ARBA00004429"/>
    </source>
</evidence>
<keyword evidence="2" id="KW-0813">Transport</keyword>
<feature type="transmembrane region" description="Helical" evidence="9">
    <location>
        <begin position="47"/>
        <end position="68"/>
    </location>
</feature>
<proteinExistence type="inferred from homology"/>
<dbReference type="GO" id="GO:0005886">
    <property type="term" value="C:plasma membrane"/>
    <property type="evidence" value="ECO:0007669"/>
    <property type="project" value="UniProtKB-SubCell"/>
</dbReference>
<feature type="transmembrane region" description="Helical" evidence="9">
    <location>
        <begin position="133"/>
        <end position="153"/>
    </location>
</feature>
<keyword evidence="3" id="KW-1003">Cell membrane</keyword>
<evidence type="ECO:0000256" key="9">
    <source>
        <dbReference type="SAM" id="Phobius"/>
    </source>
</evidence>
<reference evidence="12" key="1">
    <citation type="journal article" date="2023" name="Arch. Microbiol.">
        <title>Desulfoferula mesophilus gen. nov. sp. nov., a mesophilic sulfate-reducing bacterium isolated from a brackish lake sediment.</title>
        <authorList>
            <person name="Watanabe T."/>
            <person name="Yabe T."/>
            <person name="Tsuji J.M."/>
            <person name="Fukui M."/>
        </authorList>
    </citation>
    <scope>NUCLEOTIDE SEQUENCE [LARGE SCALE GENOMIC DNA]</scope>
    <source>
        <strain evidence="12">12FAK</strain>
    </source>
</reference>
<evidence type="ECO:0000256" key="8">
    <source>
        <dbReference type="ARBA" id="ARBA00038436"/>
    </source>
</evidence>
<evidence type="ECO:0000256" key="7">
    <source>
        <dbReference type="ARBA" id="ARBA00023136"/>
    </source>
</evidence>
<protein>
    <recommendedName>
        <fullName evidence="10">Tripartite ATP-independent periplasmic transporters DctQ component domain-containing protein</fullName>
    </recommendedName>
</protein>
<organism evidence="11 12">
    <name type="scientific">Desulfoferula mesophila</name>
    <dbReference type="NCBI Taxonomy" id="3058419"/>
    <lineage>
        <taxon>Bacteria</taxon>
        <taxon>Pseudomonadati</taxon>
        <taxon>Thermodesulfobacteriota</taxon>
        <taxon>Desulfarculia</taxon>
        <taxon>Desulfarculales</taxon>
        <taxon>Desulfarculaceae</taxon>
        <taxon>Desulfoferula</taxon>
    </lineage>
</organism>
<accession>A0AAU9ELV1</accession>
<evidence type="ECO:0000256" key="3">
    <source>
        <dbReference type="ARBA" id="ARBA00022475"/>
    </source>
</evidence>
<evidence type="ECO:0000256" key="2">
    <source>
        <dbReference type="ARBA" id="ARBA00022448"/>
    </source>
</evidence>
<dbReference type="InterPro" id="IPR055348">
    <property type="entry name" value="DctQ"/>
</dbReference>
<dbReference type="EMBL" id="AP028679">
    <property type="protein sequence ID" value="BEQ14921.1"/>
    <property type="molecule type" value="Genomic_DNA"/>
</dbReference>
<evidence type="ECO:0000313" key="12">
    <source>
        <dbReference type="Proteomes" id="UP001366166"/>
    </source>
</evidence>
<evidence type="ECO:0000256" key="6">
    <source>
        <dbReference type="ARBA" id="ARBA00022989"/>
    </source>
</evidence>
<dbReference type="InterPro" id="IPR007387">
    <property type="entry name" value="TRAP_DctQ"/>
</dbReference>
<feature type="domain" description="Tripartite ATP-independent periplasmic transporters DctQ component" evidence="10">
    <location>
        <begin position="29"/>
        <end position="157"/>
    </location>
</feature>
<dbReference type="Pfam" id="PF04290">
    <property type="entry name" value="DctQ"/>
    <property type="match status" value="1"/>
</dbReference>
<dbReference type="RefSeq" id="WP_338606592.1">
    <property type="nucleotide sequence ID" value="NZ_AP028679.1"/>
</dbReference>
<gene>
    <name evidence="11" type="ORF">FAK_19870</name>
</gene>
<evidence type="ECO:0000256" key="5">
    <source>
        <dbReference type="ARBA" id="ARBA00022692"/>
    </source>
</evidence>
<evidence type="ECO:0000259" key="10">
    <source>
        <dbReference type="Pfam" id="PF04290"/>
    </source>
</evidence>
<feature type="transmembrane region" description="Helical" evidence="9">
    <location>
        <begin position="89"/>
        <end position="113"/>
    </location>
</feature>
<feature type="transmembrane region" description="Helical" evidence="9">
    <location>
        <begin position="17"/>
        <end position="35"/>
    </location>
</feature>